<evidence type="ECO:0000256" key="2">
    <source>
        <dbReference type="ARBA" id="ARBA00023242"/>
    </source>
</evidence>
<name>A0AA86SPF6_9FABA</name>
<dbReference type="GO" id="GO:0003713">
    <property type="term" value="F:transcription coactivator activity"/>
    <property type="evidence" value="ECO:0007669"/>
    <property type="project" value="InterPro"/>
</dbReference>
<dbReference type="AlphaFoldDB" id="A0AA86SPF6"/>
<dbReference type="Proteomes" id="UP001189624">
    <property type="component" value="Chromosome 5"/>
</dbReference>
<evidence type="ECO:0000259" key="4">
    <source>
        <dbReference type="Pfam" id="PF16987"/>
    </source>
</evidence>
<dbReference type="InterPro" id="IPR044661">
    <property type="entry name" value="MED15a/b/c-like"/>
</dbReference>
<dbReference type="EMBL" id="OY731402">
    <property type="protein sequence ID" value="CAJ1958731.1"/>
    <property type="molecule type" value="Genomic_DNA"/>
</dbReference>
<protein>
    <recommendedName>
        <fullName evidence="4">Mediator complex subunit 15 KIX domain-containing protein</fullName>
    </recommendedName>
</protein>
<evidence type="ECO:0000256" key="3">
    <source>
        <dbReference type="SAM" id="MobiDB-lite"/>
    </source>
</evidence>
<sequence>MDTNRKRPLSNTTTTEANGWKSKDRRNMMVKKINSFMYFVCAEYYIQRDPLSWSHKVPHLLKSVEKFEEEVFESAKDETEYIRRISAKTKEIRAPLPSNESNLLSSKGSGSESFLRNPYSNLERRDVELRIEIQMIKSKYCAKLNILYKGLSKRFDQLKAIQQQPKTSDLLKCEHHMRALEYTFALFKANKNQITSDFEQKIDRMENYIQLIEQHKIVTPKSKLSQVEGTSSEKVEETSAKKQTTQVLSLHNSHSTKPNFYQVTNQFSTSHAQEESVRQQGYGNVVQQQTSGESSPISSSYGILASPLLENCSKVKETFQDHSVNCDDSSPAMQHLIKVLTSVSAEALVASCGEIGIISQLNEDTSTLEPLNGPPIRATDSDSEGVLVTDSQARYLSRRKFGPIERKLNRFFDAVPINDNFMQTANSEKHFSSSSIVQENYTLLEEIKEINKQLIDTEVVIEKSEFPTFAEGQQIAHGEGLTVKLFFNSVTVNLNPISDHDDFSKKPIIKPLWLHIPTNYPNSSAVILDEMARDDDSKDLEDLSMKAKLKLRVCLRRLNQPLLLKDIAMSWDHCAREAICEYAQLHGGGTFTSKYGGWETCFDPS</sequence>
<dbReference type="SUPFAM" id="SSF47040">
    <property type="entry name" value="Kix domain of CBP (creb binding protein)"/>
    <property type="match status" value="1"/>
</dbReference>
<dbReference type="GO" id="GO:0031490">
    <property type="term" value="F:chromatin DNA binding"/>
    <property type="evidence" value="ECO:0007669"/>
    <property type="project" value="InterPro"/>
</dbReference>
<gene>
    <name evidence="5" type="ORF">AYBTSS11_LOCUS17896</name>
</gene>
<dbReference type="PANTHER" id="PTHR33137">
    <property type="entry name" value="MEDIATOR OF RNA POLYMERASE II TRANSCRIPTION SUBUNIT 15A-RELATED"/>
    <property type="match status" value="1"/>
</dbReference>
<accession>A0AA86SPF6</accession>
<feature type="compositionally biased region" description="Basic and acidic residues" evidence="3">
    <location>
        <begin position="231"/>
        <end position="240"/>
    </location>
</feature>
<dbReference type="InterPro" id="IPR036546">
    <property type="entry name" value="MED15_KIX"/>
</dbReference>
<dbReference type="Gene3D" id="1.10.246.20">
    <property type="entry name" value="Coactivator CBP, KIX domain"/>
    <property type="match status" value="1"/>
</dbReference>
<feature type="domain" description="Mediator complex subunit 15 KIX" evidence="4">
    <location>
        <begin position="50"/>
        <end position="94"/>
    </location>
</feature>
<reference evidence="5" key="1">
    <citation type="submission" date="2023-10" db="EMBL/GenBank/DDBJ databases">
        <authorList>
            <person name="Domelevo Entfellner J.-B."/>
        </authorList>
    </citation>
    <scope>NUCLEOTIDE SEQUENCE</scope>
</reference>
<feature type="region of interest" description="Disordered" evidence="3">
    <location>
        <begin position="223"/>
        <end position="246"/>
    </location>
</feature>
<evidence type="ECO:0000313" key="5">
    <source>
        <dbReference type="EMBL" id="CAJ1958731.1"/>
    </source>
</evidence>
<comment type="subcellular location">
    <subcellularLocation>
        <location evidence="1">Nucleus</location>
    </subcellularLocation>
</comment>
<organism evidence="5 6">
    <name type="scientific">Sphenostylis stenocarpa</name>
    <dbReference type="NCBI Taxonomy" id="92480"/>
    <lineage>
        <taxon>Eukaryota</taxon>
        <taxon>Viridiplantae</taxon>
        <taxon>Streptophyta</taxon>
        <taxon>Embryophyta</taxon>
        <taxon>Tracheophyta</taxon>
        <taxon>Spermatophyta</taxon>
        <taxon>Magnoliopsida</taxon>
        <taxon>eudicotyledons</taxon>
        <taxon>Gunneridae</taxon>
        <taxon>Pentapetalae</taxon>
        <taxon>rosids</taxon>
        <taxon>fabids</taxon>
        <taxon>Fabales</taxon>
        <taxon>Fabaceae</taxon>
        <taxon>Papilionoideae</taxon>
        <taxon>50 kb inversion clade</taxon>
        <taxon>NPAAA clade</taxon>
        <taxon>indigoferoid/millettioid clade</taxon>
        <taxon>Phaseoleae</taxon>
        <taxon>Sphenostylis</taxon>
    </lineage>
</organism>
<dbReference type="Gramene" id="rna-AYBTSS11_LOCUS17896">
    <property type="protein sequence ID" value="CAJ1958731.1"/>
    <property type="gene ID" value="gene-AYBTSS11_LOCUS17896"/>
</dbReference>
<keyword evidence="2" id="KW-0539">Nucleus</keyword>
<dbReference type="InterPro" id="IPR036529">
    <property type="entry name" value="KIX_dom_sf"/>
</dbReference>
<keyword evidence="6" id="KW-1185">Reference proteome</keyword>
<evidence type="ECO:0000256" key="1">
    <source>
        <dbReference type="ARBA" id="ARBA00004123"/>
    </source>
</evidence>
<dbReference type="Pfam" id="PF16987">
    <property type="entry name" value="KIX_2"/>
    <property type="match status" value="1"/>
</dbReference>
<proteinExistence type="predicted"/>
<dbReference type="PANTHER" id="PTHR33137:SF37">
    <property type="entry name" value="MEDIATOR COMPLEX SUBUNIT 15 KIX DOMAIN-CONTAINING PROTEIN"/>
    <property type="match status" value="1"/>
</dbReference>
<evidence type="ECO:0000313" key="6">
    <source>
        <dbReference type="Proteomes" id="UP001189624"/>
    </source>
</evidence>
<dbReference type="GO" id="GO:0005634">
    <property type="term" value="C:nucleus"/>
    <property type="evidence" value="ECO:0007669"/>
    <property type="project" value="UniProtKB-SubCell"/>
</dbReference>